<feature type="non-terminal residue" evidence="1">
    <location>
        <position position="1"/>
    </location>
</feature>
<evidence type="ECO:0000313" key="1">
    <source>
        <dbReference type="EMBL" id="CAF4335900.1"/>
    </source>
</evidence>
<reference evidence="1" key="1">
    <citation type="submission" date="2021-02" db="EMBL/GenBank/DDBJ databases">
        <authorList>
            <person name="Nowell W R."/>
        </authorList>
    </citation>
    <scope>NUCLEOTIDE SEQUENCE</scope>
</reference>
<dbReference type="EMBL" id="CAJOAZ010019388">
    <property type="protein sequence ID" value="CAF4335900.1"/>
    <property type="molecule type" value="Genomic_DNA"/>
</dbReference>
<dbReference type="PANTHER" id="PTHR13800">
    <property type="entry name" value="TRANSIENT RECEPTOR POTENTIAL CATION CHANNEL, SUBFAMILY M, MEMBER 6"/>
    <property type="match status" value="1"/>
</dbReference>
<name>A0A820K8D9_9BILA</name>
<evidence type="ECO:0000313" key="2">
    <source>
        <dbReference type="Proteomes" id="UP000663844"/>
    </source>
</evidence>
<gene>
    <name evidence="1" type="ORF">OXD698_LOCUS47955</name>
</gene>
<dbReference type="GO" id="GO:0005886">
    <property type="term" value="C:plasma membrane"/>
    <property type="evidence" value="ECO:0007669"/>
    <property type="project" value="TreeGrafter"/>
</dbReference>
<protein>
    <submittedName>
        <fullName evidence="1">Uncharacterized protein</fullName>
    </submittedName>
</protein>
<dbReference type="AlphaFoldDB" id="A0A820K8D9"/>
<accession>A0A820K8D9</accession>
<proteinExistence type="predicted"/>
<feature type="non-terminal residue" evidence="1">
    <location>
        <position position="181"/>
    </location>
</feature>
<dbReference type="Proteomes" id="UP000663844">
    <property type="component" value="Unassembled WGS sequence"/>
</dbReference>
<dbReference type="InterPro" id="IPR050927">
    <property type="entry name" value="TRPM"/>
</dbReference>
<sequence length="181" mass="21106">HNFFSEIEIDETQTKYQISSSNKTKLDSILEQTRINNNPWIDEVKDNLCQVLYKQKQLVVIFEFDNPRHGGNLEDAILEALLNATKFSGDNYDEQQCRMAELKLAMAWQKLDYTKKYILTDTSIAKLPEPDLCEALIDALRRGYIDFIELLIDYGASLKKLTLNDLEQLYSYSDLCLHWNK</sequence>
<dbReference type="GO" id="GO:0030001">
    <property type="term" value="P:metal ion transport"/>
    <property type="evidence" value="ECO:0007669"/>
    <property type="project" value="TreeGrafter"/>
</dbReference>
<organism evidence="1 2">
    <name type="scientific">Adineta steineri</name>
    <dbReference type="NCBI Taxonomy" id="433720"/>
    <lineage>
        <taxon>Eukaryota</taxon>
        <taxon>Metazoa</taxon>
        <taxon>Spiralia</taxon>
        <taxon>Gnathifera</taxon>
        <taxon>Rotifera</taxon>
        <taxon>Eurotatoria</taxon>
        <taxon>Bdelloidea</taxon>
        <taxon>Adinetida</taxon>
        <taxon>Adinetidae</taxon>
        <taxon>Adineta</taxon>
    </lineage>
</organism>
<comment type="caution">
    <text evidence="1">The sequence shown here is derived from an EMBL/GenBank/DDBJ whole genome shotgun (WGS) entry which is preliminary data.</text>
</comment>
<dbReference type="GO" id="GO:0005261">
    <property type="term" value="F:monoatomic cation channel activity"/>
    <property type="evidence" value="ECO:0007669"/>
    <property type="project" value="TreeGrafter"/>
</dbReference>
<dbReference type="PANTHER" id="PTHR13800:SF1">
    <property type="entry name" value="TRANSIENT RECEPTOR POTENTIAL CATION CHANNEL TRPM"/>
    <property type="match status" value="1"/>
</dbReference>